<feature type="domain" description="N-acetyltransferase" evidence="3">
    <location>
        <begin position="13"/>
        <end position="175"/>
    </location>
</feature>
<name>A0ABN3ULI7_9ACTN</name>
<dbReference type="CDD" id="cd04301">
    <property type="entry name" value="NAT_SF"/>
    <property type="match status" value="1"/>
</dbReference>
<dbReference type="SUPFAM" id="SSF55729">
    <property type="entry name" value="Acyl-CoA N-acyltransferases (Nat)"/>
    <property type="match status" value="1"/>
</dbReference>
<accession>A0ABN3ULI7</accession>
<dbReference type="PROSITE" id="PS51186">
    <property type="entry name" value="GNAT"/>
    <property type="match status" value="1"/>
</dbReference>
<dbReference type="RefSeq" id="WP_344455214.1">
    <property type="nucleotide sequence ID" value="NZ_BAAATZ010000029.1"/>
</dbReference>
<dbReference type="PANTHER" id="PTHR43877:SF2">
    <property type="entry name" value="AMINOALKYLPHOSPHONATE N-ACETYLTRANSFERASE-RELATED"/>
    <property type="match status" value="1"/>
</dbReference>
<dbReference type="Pfam" id="PF00583">
    <property type="entry name" value="Acetyltransf_1"/>
    <property type="match status" value="1"/>
</dbReference>
<keyword evidence="1" id="KW-0808">Transferase</keyword>
<evidence type="ECO:0000256" key="2">
    <source>
        <dbReference type="ARBA" id="ARBA00023315"/>
    </source>
</evidence>
<protein>
    <submittedName>
        <fullName evidence="4">GNAT family N-acetyltransferase</fullName>
    </submittedName>
</protein>
<dbReference type="InterPro" id="IPR050832">
    <property type="entry name" value="Bact_Acetyltransf"/>
</dbReference>
<evidence type="ECO:0000313" key="4">
    <source>
        <dbReference type="EMBL" id="GAA2735166.1"/>
    </source>
</evidence>
<dbReference type="InterPro" id="IPR016181">
    <property type="entry name" value="Acyl_CoA_acyltransferase"/>
</dbReference>
<organism evidence="4 5">
    <name type="scientific">Actinocorallia aurantiaca</name>
    <dbReference type="NCBI Taxonomy" id="46204"/>
    <lineage>
        <taxon>Bacteria</taxon>
        <taxon>Bacillati</taxon>
        <taxon>Actinomycetota</taxon>
        <taxon>Actinomycetes</taxon>
        <taxon>Streptosporangiales</taxon>
        <taxon>Thermomonosporaceae</taxon>
        <taxon>Actinocorallia</taxon>
    </lineage>
</organism>
<dbReference type="InterPro" id="IPR000182">
    <property type="entry name" value="GNAT_dom"/>
</dbReference>
<gene>
    <name evidence="4" type="ORF">GCM10010439_59270</name>
</gene>
<evidence type="ECO:0000313" key="5">
    <source>
        <dbReference type="Proteomes" id="UP001501842"/>
    </source>
</evidence>
<dbReference type="PANTHER" id="PTHR43877">
    <property type="entry name" value="AMINOALKYLPHOSPHONATE N-ACETYLTRANSFERASE-RELATED-RELATED"/>
    <property type="match status" value="1"/>
</dbReference>
<sequence length="198" mass="21751">MRSGEETLTSVETGLRKAVPEDAPSVAALVQSAYRGDSSRAGWTTEADLLDGRRTDAEAVLEIIEDPDSRVLLMEQDGELVACCQVERQGDAAYFGMFAVRPTLQGSGLGRRVLAAAEHEARTAWGSREMQMTVISIRAELIAWYERRGYLRTGERRPFPYADERFGVPRRPDLEFAVLVKPLADEADAAPAHPSADA</sequence>
<comment type="caution">
    <text evidence="4">The sequence shown here is derived from an EMBL/GenBank/DDBJ whole genome shotgun (WGS) entry which is preliminary data.</text>
</comment>
<evidence type="ECO:0000259" key="3">
    <source>
        <dbReference type="PROSITE" id="PS51186"/>
    </source>
</evidence>
<dbReference type="Gene3D" id="3.40.630.30">
    <property type="match status" value="1"/>
</dbReference>
<dbReference type="Proteomes" id="UP001501842">
    <property type="component" value="Unassembled WGS sequence"/>
</dbReference>
<keyword evidence="5" id="KW-1185">Reference proteome</keyword>
<reference evidence="4 5" key="1">
    <citation type="journal article" date="2019" name="Int. J. Syst. Evol. Microbiol.">
        <title>The Global Catalogue of Microorganisms (GCM) 10K type strain sequencing project: providing services to taxonomists for standard genome sequencing and annotation.</title>
        <authorList>
            <consortium name="The Broad Institute Genomics Platform"/>
            <consortium name="The Broad Institute Genome Sequencing Center for Infectious Disease"/>
            <person name="Wu L."/>
            <person name="Ma J."/>
        </authorList>
    </citation>
    <scope>NUCLEOTIDE SEQUENCE [LARGE SCALE GENOMIC DNA]</scope>
    <source>
        <strain evidence="4 5">JCM 8201</strain>
    </source>
</reference>
<proteinExistence type="predicted"/>
<evidence type="ECO:0000256" key="1">
    <source>
        <dbReference type="ARBA" id="ARBA00022679"/>
    </source>
</evidence>
<keyword evidence="2" id="KW-0012">Acyltransferase</keyword>
<dbReference type="EMBL" id="BAAATZ010000029">
    <property type="protein sequence ID" value="GAA2735166.1"/>
    <property type="molecule type" value="Genomic_DNA"/>
</dbReference>